<sequence length="320" mass="35719">MDKFTDWQDLKVAYTVAKLGTLSAAAEHLEIHHSTVLRRINSLEEALGTRLFHRHARGYQVTQAGEKLLATASQIDERLMELSTSIVASDSQLRGKLLVTTVSGFMDMLSEPCLTFQQLHPQVQLEVILDQKRLRLDHGQAHVAVRAGPKPDEPDYIVQHLNTLEAGLYASSSYIKRMGIPKTLEALQAHYFVSGVAGFNARVPYFAWVDEHIPETQVTLRVSETSDASRAIVNGLGIGGLQHDVAKRYPDLQPVLRDELKWLSQVWLVTHVLVHRTAKVQALCDVLKRHFANLNCNLITSTSAPLSSAKFAAAWMSNWL</sequence>
<evidence type="ECO:0000256" key="3">
    <source>
        <dbReference type="ARBA" id="ARBA00023125"/>
    </source>
</evidence>
<evidence type="ECO:0000256" key="1">
    <source>
        <dbReference type="ARBA" id="ARBA00009437"/>
    </source>
</evidence>
<keyword evidence="2" id="KW-0805">Transcription regulation</keyword>
<reference evidence="6 7" key="1">
    <citation type="submission" date="2015-06" db="EMBL/GenBank/DDBJ databases">
        <authorList>
            <person name="Xie B.-B."/>
            <person name="Rong J.-C."/>
            <person name="Qin Q.-L."/>
            <person name="Zhang Y.-Z."/>
        </authorList>
    </citation>
    <scope>NUCLEOTIDE SEQUENCE [LARGE SCALE GENOMIC DNA]</scope>
    <source>
        <strain evidence="6 7">JCM 20779</strain>
    </source>
</reference>
<dbReference type="Gene3D" id="3.40.190.290">
    <property type="match status" value="1"/>
</dbReference>
<dbReference type="InterPro" id="IPR036388">
    <property type="entry name" value="WH-like_DNA-bd_sf"/>
</dbReference>
<dbReference type="Pfam" id="PF03466">
    <property type="entry name" value="LysR_substrate"/>
    <property type="match status" value="1"/>
</dbReference>
<evidence type="ECO:0000313" key="7">
    <source>
        <dbReference type="Proteomes" id="UP000016521"/>
    </source>
</evidence>
<dbReference type="InterPro" id="IPR005119">
    <property type="entry name" value="LysR_subst-bd"/>
</dbReference>
<evidence type="ECO:0000259" key="5">
    <source>
        <dbReference type="PROSITE" id="PS50931"/>
    </source>
</evidence>
<dbReference type="InterPro" id="IPR000847">
    <property type="entry name" value="LysR_HTH_N"/>
</dbReference>
<dbReference type="Pfam" id="PF00126">
    <property type="entry name" value="HTH_1"/>
    <property type="match status" value="1"/>
</dbReference>
<accession>A0ABM6NIK7</accession>
<dbReference type="EMBL" id="CP011924">
    <property type="protein sequence ID" value="ATD08681.1"/>
    <property type="molecule type" value="Genomic_DNA"/>
</dbReference>
<dbReference type="PROSITE" id="PS50931">
    <property type="entry name" value="HTH_LYSR"/>
    <property type="match status" value="1"/>
</dbReference>
<gene>
    <name evidence="6" type="ORF">PPIS_a3987</name>
</gene>
<dbReference type="RefSeq" id="WP_249031223.1">
    <property type="nucleotide sequence ID" value="NZ_CP011924.1"/>
</dbReference>
<dbReference type="PANTHER" id="PTHR30537:SF3">
    <property type="entry name" value="TRANSCRIPTIONAL REGULATORY PROTEIN"/>
    <property type="match status" value="1"/>
</dbReference>
<dbReference type="PANTHER" id="PTHR30537">
    <property type="entry name" value="HTH-TYPE TRANSCRIPTIONAL REGULATOR"/>
    <property type="match status" value="1"/>
</dbReference>
<keyword evidence="7" id="KW-1185">Reference proteome</keyword>
<evidence type="ECO:0000256" key="4">
    <source>
        <dbReference type="ARBA" id="ARBA00023163"/>
    </source>
</evidence>
<proteinExistence type="inferred from homology"/>
<keyword evidence="4" id="KW-0804">Transcription</keyword>
<name>A0ABM6NIK7_PSEO7</name>
<dbReference type="SUPFAM" id="SSF53850">
    <property type="entry name" value="Periplasmic binding protein-like II"/>
    <property type="match status" value="1"/>
</dbReference>
<evidence type="ECO:0000313" key="6">
    <source>
        <dbReference type="EMBL" id="ATD08681.1"/>
    </source>
</evidence>
<dbReference type="Proteomes" id="UP000016521">
    <property type="component" value="Chromosome I"/>
</dbReference>
<feature type="domain" description="HTH lysR-type" evidence="5">
    <location>
        <begin position="5"/>
        <end position="62"/>
    </location>
</feature>
<dbReference type="Gene3D" id="1.10.10.10">
    <property type="entry name" value="Winged helix-like DNA-binding domain superfamily/Winged helix DNA-binding domain"/>
    <property type="match status" value="1"/>
</dbReference>
<comment type="similarity">
    <text evidence="1">Belongs to the LysR transcriptional regulatory family.</text>
</comment>
<dbReference type="InterPro" id="IPR058163">
    <property type="entry name" value="LysR-type_TF_proteobact-type"/>
</dbReference>
<organism evidence="6 7">
    <name type="scientific">Pseudoalteromonas piscicida</name>
    <dbReference type="NCBI Taxonomy" id="43662"/>
    <lineage>
        <taxon>Bacteria</taxon>
        <taxon>Pseudomonadati</taxon>
        <taxon>Pseudomonadota</taxon>
        <taxon>Gammaproteobacteria</taxon>
        <taxon>Alteromonadales</taxon>
        <taxon>Pseudoalteromonadaceae</taxon>
        <taxon>Pseudoalteromonas</taxon>
    </lineage>
</organism>
<dbReference type="InterPro" id="IPR036390">
    <property type="entry name" value="WH_DNA-bd_sf"/>
</dbReference>
<keyword evidence="3" id="KW-0238">DNA-binding</keyword>
<dbReference type="SUPFAM" id="SSF46785">
    <property type="entry name" value="Winged helix' DNA-binding domain"/>
    <property type="match status" value="1"/>
</dbReference>
<evidence type="ECO:0000256" key="2">
    <source>
        <dbReference type="ARBA" id="ARBA00023015"/>
    </source>
</evidence>
<protein>
    <recommendedName>
        <fullName evidence="5">HTH lysR-type domain-containing protein</fullName>
    </recommendedName>
</protein>